<evidence type="ECO:0000256" key="3">
    <source>
        <dbReference type="ARBA" id="ARBA00022679"/>
    </source>
</evidence>
<keyword evidence="7" id="KW-1185">Reference proteome</keyword>
<protein>
    <submittedName>
        <fullName evidence="6">RNA methyltransferase</fullName>
    </submittedName>
</protein>
<dbReference type="SUPFAM" id="SSF75217">
    <property type="entry name" value="alpha/beta knot"/>
    <property type="match status" value="1"/>
</dbReference>
<dbReference type="InterPro" id="IPR013123">
    <property type="entry name" value="SpoU_subst-bd"/>
</dbReference>
<feature type="compositionally biased region" description="Pro residues" evidence="4">
    <location>
        <begin position="123"/>
        <end position="140"/>
    </location>
</feature>
<dbReference type="GO" id="GO:0005737">
    <property type="term" value="C:cytoplasm"/>
    <property type="evidence" value="ECO:0007669"/>
    <property type="project" value="UniProtKB-ARBA"/>
</dbReference>
<dbReference type="GO" id="GO:0003723">
    <property type="term" value="F:RNA binding"/>
    <property type="evidence" value="ECO:0007669"/>
    <property type="project" value="InterPro"/>
</dbReference>
<dbReference type="SUPFAM" id="SSF55315">
    <property type="entry name" value="L30e-like"/>
    <property type="match status" value="1"/>
</dbReference>
<evidence type="ECO:0000313" key="7">
    <source>
        <dbReference type="Proteomes" id="UP000469185"/>
    </source>
</evidence>
<dbReference type="Gene3D" id="3.40.1280.10">
    <property type="match status" value="1"/>
</dbReference>
<dbReference type="EMBL" id="JAAGOB010000022">
    <property type="protein sequence ID" value="NED98486.1"/>
    <property type="molecule type" value="Genomic_DNA"/>
</dbReference>
<keyword evidence="2 6" id="KW-0489">Methyltransferase</keyword>
<evidence type="ECO:0000256" key="4">
    <source>
        <dbReference type="SAM" id="MobiDB-lite"/>
    </source>
</evidence>
<dbReference type="InterPro" id="IPR029026">
    <property type="entry name" value="tRNA_m1G_MTases_N"/>
</dbReference>
<comment type="similarity">
    <text evidence="1">Belongs to the class IV-like SAM-binding methyltransferase superfamily. RNA methyltransferase TrmH family.</text>
</comment>
<dbReference type="Pfam" id="PF00588">
    <property type="entry name" value="SpoU_methylase"/>
    <property type="match status" value="1"/>
</dbReference>
<feature type="region of interest" description="Disordered" evidence="4">
    <location>
        <begin position="115"/>
        <end position="141"/>
    </location>
</feature>
<dbReference type="InterPro" id="IPR029064">
    <property type="entry name" value="Ribosomal_eL30-like_sf"/>
</dbReference>
<dbReference type="Pfam" id="PF22435">
    <property type="entry name" value="MRM3-like_sub_bind"/>
    <property type="match status" value="1"/>
</dbReference>
<dbReference type="InterPro" id="IPR053888">
    <property type="entry name" value="MRM3-like_sub_bind"/>
</dbReference>
<dbReference type="AlphaFoldDB" id="A0A6N9YTW5"/>
<evidence type="ECO:0000256" key="1">
    <source>
        <dbReference type="ARBA" id="ARBA00007228"/>
    </source>
</evidence>
<dbReference type="SMART" id="SM00967">
    <property type="entry name" value="SpoU_sub_bind"/>
    <property type="match status" value="1"/>
</dbReference>
<proteinExistence type="inferred from homology"/>
<organism evidence="6 7">
    <name type="scientific">Phytoactinopolyspora alkaliphila</name>
    <dbReference type="NCBI Taxonomy" id="1783498"/>
    <lineage>
        <taxon>Bacteria</taxon>
        <taxon>Bacillati</taxon>
        <taxon>Actinomycetota</taxon>
        <taxon>Actinomycetes</taxon>
        <taxon>Jiangellales</taxon>
        <taxon>Jiangellaceae</taxon>
        <taxon>Phytoactinopolyspora</taxon>
    </lineage>
</organism>
<dbReference type="GO" id="GO:0032259">
    <property type="term" value="P:methylation"/>
    <property type="evidence" value="ECO:0007669"/>
    <property type="project" value="UniProtKB-KW"/>
</dbReference>
<dbReference type="GO" id="GO:0008173">
    <property type="term" value="F:RNA methyltransferase activity"/>
    <property type="evidence" value="ECO:0007669"/>
    <property type="project" value="InterPro"/>
</dbReference>
<dbReference type="RefSeq" id="WP_163821323.1">
    <property type="nucleotide sequence ID" value="NZ_JAAGOB010000022.1"/>
</dbReference>
<dbReference type="Gene3D" id="3.30.1330.30">
    <property type="match status" value="1"/>
</dbReference>
<dbReference type="CDD" id="cd18095">
    <property type="entry name" value="SpoU-like_rRNA-MTase"/>
    <property type="match status" value="1"/>
</dbReference>
<sequence>MLNERSERVRQTRKLTRRPAREKSGLFLAEGAQAVREAVRSGADRVVEILVTPGAQDRHPDIVTEAAQVGIDVRVAGDAALASLSETVTPQGLVAICRSIVRTLDDVLPADDAPATSYVLPAGDPPSPDGPSDSPAPGPPSLVAVLVDARDPGNAGTVIRCADAAGADAVLFSHGSVDPESGKAVRASAGSLFHIPVVSGAPAHVIVQRLRQSGLTVLAADGSGDLDLDEAEAEGILSRPTAWLFGNEAWGLPDEVRAVADHVVRVPIYGQAESLNLATAAAVCLYASARVLRTSP</sequence>
<dbReference type="InterPro" id="IPR001537">
    <property type="entry name" value="SpoU_MeTrfase"/>
</dbReference>
<gene>
    <name evidence="6" type="ORF">G1H11_24620</name>
</gene>
<reference evidence="6 7" key="1">
    <citation type="submission" date="2020-02" db="EMBL/GenBank/DDBJ databases">
        <authorList>
            <person name="Li X.-J."/>
            <person name="Feng X.-M."/>
        </authorList>
    </citation>
    <scope>NUCLEOTIDE SEQUENCE [LARGE SCALE GENOMIC DNA]</scope>
    <source>
        <strain evidence="6 7">CGMCC 4.7225</strain>
    </source>
</reference>
<dbReference type="GO" id="GO:0006396">
    <property type="term" value="P:RNA processing"/>
    <property type="evidence" value="ECO:0007669"/>
    <property type="project" value="InterPro"/>
</dbReference>
<name>A0A6N9YTW5_9ACTN</name>
<keyword evidence="3 6" id="KW-0808">Transferase</keyword>
<accession>A0A6N9YTW5</accession>
<dbReference type="PANTHER" id="PTHR43191:SF2">
    <property type="entry name" value="RRNA METHYLTRANSFERASE 3, MITOCHONDRIAL"/>
    <property type="match status" value="1"/>
</dbReference>
<evidence type="ECO:0000259" key="5">
    <source>
        <dbReference type="SMART" id="SM00967"/>
    </source>
</evidence>
<evidence type="ECO:0000256" key="2">
    <source>
        <dbReference type="ARBA" id="ARBA00022603"/>
    </source>
</evidence>
<comment type="caution">
    <text evidence="6">The sequence shown here is derived from an EMBL/GenBank/DDBJ whole genome shotgun (WGS) entry which is preliminary data.</text>
</comment>
<dbReference type="InterPro" id="IPR051259">
    <property type="entry name" value="rRNA_Methyltransferase"/>
</dbReference>
<dbReference type="Proteomes" id="UP000469185">
    <property type="component" value="Unassembled WGS sequence"/>
</dbReference>
<dbReference type="InterPro" id="IPR029028">
    <property type="entry name" value="Alpha/beta_knot_MTases"/>
</dbReference>
<evidence type="ECO:0000313" key="6">
    <source>
        <dbReference type="EMBL" id="NED98486.1"/>
    </source>
</evidence>
<feature type="domain" description="RNA 2-O ribose methyltransferase substrate binding" evidence="5">
    <location>
        <begin position="28"/>
        <end position="103"/>
    </location>
</feature>
<dbReference type="PANTHER" id="PTHR43191">
    <property type="entry name" value="RRNA METHYLTRANSFERASE 3"/>
    <property type="match status" value="1"/>
</dbReference>